<dbReference type="Proteomes" id="UP001062846">
    <property type="component" value="Chromosome 3"/>
</dbReference>
<proteinExistence type="predicted"/>
<comment type="caution">
    <text evidence="1">The sequence shown here is derived from an EMBL/GenBank/DDBJ whole genome shotgun (WGS) entry which is preliminary data.</text>
</comment>
<gene>
    <name evidence="1" type="ORF">RHMOL_Rhmol03G0093000</name>
</gene>
<sequence>MKMSSFVKAKILIATNIFKEIDEWIIVEVEDKSYKVKVMEDSCDQPHKAEKQIPKVSLASSVIQNDSIESPEYEFYYITHEQNYNKMKLQKLKCKPKYRLDS</sequence>
<dbReference type="EMBL" id="CM046390">
    <property type="protein sequence ID" value="KAI8563187.1"/>
    <property type="molecule type" value="Genomic_DNA"/>
</dbReference>
<reference evidence="1" key="1">
    <citation type="submission" date="2022-02" db="EMBL/GenBank/DDBJ databases">
        <title>Plant Genome Project.</title>
        <authorList>
            <person name="Zhang R.-G."/>
        </authorList>
    </citation>
    <scope>NUCLEOTIDE SEQUENCE</scope>
    <source>
        <strain evidence="1">AT1</strain>
    </source>
</reference>
<evidence type="ECO:0000313" key="2">
    <source>
        <dbReference type="Proteomes" id="UP001062846"/>
    </source>
</evidence>
<name>A0ACC0PEQ0_RHOML</name>
<organism evidence="1 2">
    <name type="scientific">Rhododendron molle</name>
    <name type="common">Chinese azalea</name>
    <name type="synonym">Azalea mollis</name>
    <dbReference type="NCBI Taxonomy" id="49168"/>
    <lineage>
        <taxon>Eukaryota</taxon>
        <taxon>Viridiplantae</taxon>
        <taxon>Streptophyta</taxon>
        <taxon>Embryophyta</taxon>
        <taxon>Tracheophyta</taxon>
        <taxon>Spermatophyta</taxon>
        <taxon>Magnoliopsida</taxon>
        <taxon>eudicotyledons</taxon>
        <taxon>Gunneridae</taxon>
        <taxon>Pentapetalae</taxon>
        <taxon>asterids</taxon>
        <taxon>Ericales</taxon>
        <taxon>Ericaceae</taxon>
        <taxon>Ericoideae</taxon>
        <taxon>Rhodoreae</taxon>
        <taxon>Rhododendron</taxon>
    </lineage>
</organism>
<protein>
    <submittedName>
        <fullName evidence="1">Uncharacterized protein</fullName>
    </submittedName>
</protein>
<evidence type="ECO:0000313" key="1">
    <source>
        <dbReference type="EMBL" id="KAI8563187.1"/>
    </source>
</evidence>
<accession>A0ACC0PEQ0</accession>
<keyword evidence="2" id="KW-1185">Reference proteome</keyword>